<feature type="non-terminal residue" evidence="1">
    <location>
        <position position="1"/>
    </location>
</feature>
<dbReference type="EMBL" id="CAJVPY010017975">
    <property type="protein sequence ID" value="CAG8764680.1"/>
    <property type="molecule type" value="Genomic_DNA"/>
</dbReference>
<accession>A0A9N9J3X8</accession>
<evidence type="ECO:0000313" key="1">
    <source>
        <dbReference type="EMBL" id="CAG8764680.1"/>
    </source>
</evidence>
<evidence type="ECO:0000313" key="2">
    <source>
        <dbReference type="Proteomes" id="UP000789405"/>
    </source>
</evidence>
<dbReference type="InterPro" id="IPR052980">
    <property type="entry name" value="Crinkler_effector"/>
</dbReference>
<proteinExistence type="predicted"/>
<sequence length="257" mass="29315">YVVDGIEPNEYESKTVLVCSPKKGNYKEFDKYIGTTIRYIPIWLLEEIQACRYGAFKYLKLSSVKSLYSKWGGIPRYILENVLDKAKQNHLQNAIDVVNEKILHYIGETDCSDDISHKLIHINTNIPNGKGNEDPPYTKMIITFASERDSRAILLSTQKKKNFASIDALIAPNILFQITISTIHPIKLCGLIKLYKKLGGESCQDDINFYFVVPTDLYGDLKRQNFCNAGRKIATSVPPWITRRIKQYALEIDLSSL</sequence>
<dbReference type="AlphaFoldDB" id="A0A9N9J3X8"/>
<organism evidence="1 2">
    <name type="scientific">Dentiscutata erythropus</name>
    <dbReference type="NCBI Taxonomy" id="1348616"/>
    <lineage>
        <taxon>Eukaryota</taxon>
        <taxon>Fungi</taxon>
        <taxon>Fungi incertae sedis</taxon>
        <taxon>Mucoromycota</taxon>
        <taxon>Glomeromycotina</taxon>
        <taxon>Glomeromycetes</taxon>
        <taxon>Diversisporales</taxon>
        <taxon>Gigasporaceae</taxon>
        <taxon>Dentiscutata</taxon>
    </lineage>
</organism>
<dbReference type="Proteomes" id="UP000789405">
    <property type="component" value="Unassembled WGS sequence"/>
</dbReference>
<reference evidence="1" key="1">
    <citation type="submission" date="2021-06" db="EMBL/GenBank/DDBJ databases">
        <authorList>
            <person name="Kallberg Y."/>
            <person name="Tangrot J."/>
            <person name="Rosling A."/>
        </authorList>
    </citation>
    <scope>NUCLEOTIDE SEQUENCE</scope>
    <source>
        <strain evidence="1">MA453B</strain>
    </source>
</reference>
<dbReference type="OrthoDB" id="2447758at2759"/>
<dbReference type="PANTHER" id="PTHR33129">
    <property type="entry name" value="PROTEIN KINASE DOMAIN-CONTAINING PROTEIN-RELATED"/>
    <property type="match status" value="1"/>
</dbReference>
<dbReference type="PANTHER" id="PTHR33129:SF1">
    <property type="entry name" value="ATP-BINDING PROTEIN"/>
    <property type="match status" value="1"/>
</dbReference>
<keyword evidence="2" id="KW-1185">Reference proteome</keyword>
<gene>
    <name evidence="1" type="ORF">DERYTH_LOCUS18132</name>
</gene>
<protein>
    <submittedName>
        <fullName evidence="1">3754_t:CDS:1</fullName>
    </submittedName>
</protein>
<comment type="caution">
    <text evidence="1">The sequence shown here is derived from an EMBL/GenBank/DDBJ whole genome shotgun (WGS) entry which is preliminary data.</text>
</comment>
<name>A0A9N9J3X8_9GLOM</name>